<feature type="compositionally biased region" description="Polar residues" evidence="1">
    <location>
        <begin position="255"/>
        <end position="272"/>
    </location>
</feature>
<evidence type="ECO:0000256" key="1">
    <source>
        <dbReference type="SAM" id="MobiDB-lite"/>
    </source>
</evidence>
<evidence type="ECO:0008006" key="4">
    <source>
        <dbReference type="Google" id="ProtNLM"/>
    </source>
</evidence>
<proteinExistence type="predicted"/>
<evidence type="ECO:0000313" key="2">
    <source>
        <dbReference type="EMBL" id="KIY71781.1"/>
    </source>
</evidence>
<feature type="compositionally biased region" description="Basic residues" evidence="1">
    <location>
        <begin position="574"/>
        <end position="588"/>
    </location>
</feature>
<dbReference type="GO" id="GO:1990334">
    <property type="term" value="C:Bfa1-Bub2 complex"/>
    <property type="evidence" value="ECO:0007669"/>
    <property type="project" value="InterPro"/>
</dbReference>
<dbReference type="Proteomes" id="UP000054007">
    <property type="component" value="Unassembled WGS sequence"/>
</dbReference>
<feature type="compositionally biased region" description="Basic and acidic residues" evidence="1">
    <location>
        <begin position="23"/>
        <end position="32"/>
    </location>
</feature>
<protein>
    <recommendedName>
        <fullName evidence="4">Protein byr4</fullName>
    </recommendedName>
</protein>
<evidence type="ECO:0000313" key="3">
    <source>
        <dbReference type="Proteomes" id="UP000054007"/>
    </source>
</evidence>
<feature type="region of interest" description="Disordered" evidence="1">
    <location>
        <begin position="448"/>
        <end position="470"/>
    </location>
</feature>
<dbReference type="GO" id="GO:0044732">
    <property type="term" value="C:mitotic spindle pole body"/>
    <property type="evidence" value="ECO:0007669"/>
    <property type="project" value="TreeGrafter"/>
</dbReference>
<dbReference type="AlphaFoldDB" id="A0A0D7BQB1"/>
<dbReference type="InterPro" id="IPR034586">
    <property type="entry name" value="Bfa1/Byr4"/>
</dbReference>
<feature type="compositionally biased region" description="Polar residues" evidence="1">
    <location>
        <begin position="85"/>
        <end position="97"/>
    </location>
</feature>
<dbReference type="GO" id="GO:0005096">
    <property type="term" value="F:GTPase activator activity"/>
    <property type="evidence" value="ECO:0007669"/>
    <property type="project" value="InterPro"/>
</dbReference>
<feature type="region of interest" description="Disordered" evidence="1">
    <location>
        <begin position="127"/>
        <end position="151"/>
    </location>
</feature>
<name>A0A0D7BQB1_9AGAR</name>
<keyword evidence="3" id="KW-1185">Reference proteome</keyword>
<feature type="compositionally biased region" description="Low complexity" evidence="1">
    <location>
        <begin position="283"/>
        <end position="293"/>
    </location>
</feature>
<accession>A0A0D7BQB1</accession>
<dbReference type="EMBL" id="KN880450">
    <property type="protein sequence ID" value="KIY71781.1"/>
    <property type="molecule type" value="Genomic_DNA"/>
</dbReference>
<sequence>MSDSAVTPVSVREEWPDADFDIPEGHSIHEGISRQGSEEPEEEDWDLELRSGQAAGSHTSMRAELHNRLNRSIATVLEGEDGEEGSSTAEPDLSQRTIRPPTSEDFEEGFSLPEDLKQLSLAPQLPLSHQSSKNSLEWEDTDHTVSSQSSDAYSTLGLADTLSLTSSTSSWSCPPTDKEDSDDDLDMDGVVLPGSIFDSLRGSRHLTAMLANKRQSISDDAVKIASPDDDLEMGLVIDDDTDFSPARLRIKTQPHIRTQSMPAQRHASTALRSPSRLRHDRNGSSNSNPPRSSARQLQKATVPTTPPRPTRAQTAQGIRRPSYPSPTSATFLPKPGSLRISNSQPVSPPTSPTRKVSRKASMSALDLTAMLSGSEASSSEAGPSKPRYETSTASSRSRSGHRSFGRVMHDWVVPPTRPSTPNTNTAALRLTLPTAGRFKSRPALASIFGPSSPPSSPPRAMSPTPISRPSSRLARLMRPSAAPLLGSPPPRVLRKPKRTCSYGDGTELDDIDDLPTDCEQEKYFRVQPKGYGNRIPGGSYAAKQGTIRRKSSATDLNKRNSFFSAFSGSTSPPPRKRKSTGSPRRKPMLIRNLGGGTQAPKAVGDMKWNPQTMRWEGNDHVLREFDAVVTSTRPALITPFPGSPVSAGFSTSARKVGNMLFDPAKLCWISTLPPEDEEPDVFANFADDEEDGERWQDALQKMSGHARETSECSDTDRGSRASLVCEADPDFVSRCRAAEERHQVEMKGWKTSLPTSHKEEQDRSVLFMIREIANRKL</sequence>
<dbReference type="STRING" id="1314674.A0A0D7BQB1"/>
<feature type="region of interest" description="Disordered" evidence="1">
    <location>
        <begin position="1"/>
        <end position="108"/>
    </location>
</feature>
<gene>
    <name evidence="2" type="ORF">CYLTODRAFT_486897</name>
</gene>
<feature type="region of interest" description="Disordered" evidence="1">
    <location>
        <begin position="165"/>
        <end position="185"/>
    </location>
</feature>
<dbReference type="GO" id="GO:0001100">
    <property type="term" value="P:negative regulation of exit from mitosis"/>
    <property type="evidence" value="ECO:0007669"/>
    <property type="project" value="InterPro"/>
</dbReference>
<feature type="compositionally biased region" description="Low complexity" evidence="1">
    <location>
        <begin position="372"/>
        <end position="382"/>
    </location>
</feature>
<dbReference type="PANTHER" id="PTHR35140">
    <property type="entry name" value="MITOTIC CHECK POINT PROTEIN BFA1"/>
    <property type="match status" value="1"/>
</dbReference>
<feature type="region of interest" description="Disordered" evidence="1">
    <location>
        <begin position="562"/>
        <end position="602"/>
    </location>
</feature>
<dbReference type="PANTHER" id="PTHR35140:SF1">
    <property type="entry name" value="MITOTIC CHECK POINT PROTEIN BFA1"/>
    <property type="match status" value="1"/>
</dbReference>
<dbReference type="OrthoDB" id="19159at2759"/>
<feature type="region of interest" description="Disordered" evidence="1">
    <location>
        <begin position="535"/>
        <end position="554"/>
    </location>
</feature>
<organism evidence="2 3">
    <name type="scientific">Cylindrobasidium torrendii FP15055 ss-10</name>
    <dbReference type="NCBI Taxonomy" id="1314674"/>
    <lineage>
        <taxon>Eukaryota</taxon>
        <taxon>Fungi</taxon>
        <taxon>Dikarya</taxon>
        <taxon>Basidiomycota</taxon>
        <taxon>Agaricomycotina</taxon>
        <taxon>Agaricomycetes</taxon>
        <taxon>Agaricomycetidae</taxon>
        <taxon>Agaricales</taxon>
        <taxon>Marasmiineae</taxon>
        <taxon>Physalacriaceae</taxon>
        <taxon>Cylindrobasidium</taxon>
    </lineage>
</organism>
<feature type="region of interest" description="Disordered" evidence="1">
    <location>
        <begin position="251"/>
        <end position="402"/>
    </location>
</feature>
<reference evidence="2 3" key="1">
    <citation type="journal article" date="2015" name="Fungal Genet. Biol.">
        <title>Evolution of novel wood decay mechanisms in Agaricales revealed by the genome sequences of Fistulina hepatica and Cylindrobasidium torrendii.</title>
        <authorList>
            <person name="Floudas D."/>
            <person name="Held B.W."/>
            <person name="Riley R."/>
            <person name="Nagy L.G."/>
            <person name="Koehler G."/>
            <person name="Ransdell A.S."/>
            <person name="Younus H."/>
            <person name="Chow J."/>
            <person name="Chiniquy J."/>
            <person name="Lipzen A."/>
            <person name="Tritt A."/>
            <person name="Sun H."/>
            <person name="Haridas S."/>
            <person name="LaButti K."/>
            <person name="Ohm R.A."/>
            <person name="Kues U."/>
            <person name="Blanchette R.A."/>
            <person name="Grigoriev I.V."/>
            <person name="Minto R.E."/>
            <person name="Hibbett D.S."/>
        </authorList>
    </citation>
    <scope>NUCLEOTIDE SEQUENCE [LARGE SCALE GENOMIC DNA]</scope>
    <source>
        <strain evidence="2 3">FP15055 ss-10</strain>
    </source>
</reference>